<evidence type="ECO:0000313" key="2">
    <source>
        <dbReference type="EMBL" id="MBI5249108.1"/>
    </source>
</evidence>
<keyword evidence="2" id="KW-0675">Receptor</keyword>
<name>A0A9D6V1P2_9BACT</name>
<dbReference type="PANTHER" id="PTHR46399:SF8">
    <property type="entry name" value="B30.2_SPRY DOMAIN-CONTAINING PROTEIN"/>
    <property type="match status" value="1"/>
</dbReference>
<organism evidence="2 3">
    <name type="scientific">Desulfomonile tiedjei</name>
    <dbReference type="NCBI Taxonomy" id="2358"/>
    <lineage>
        <taxon>Bacteria</taxon>
        <taxon>Pseudomonadati</taxon>
        <taxon>Thermodesulfobacteriota</taxon>
        <taxon>Desulfomonilia</taxon>
        <taxon>Desulfomonilales</taxon>
        <taxon>Desulfomonilaceae</taxon>
        <taxon>Desulfomonile</taxon>
    </lineage>
</organism>
<reference evidence="2" key="1">
    <citation type="submission" date="2020-07" db="EMBL/GenBank/DDBJ databases">
        <title>Huge and variable diversity of episymbiotic CPR bacteria and DPANN archaea in groundwater ecosystems.</title>
        <authorList>
            <person name="He C.Y."/>
            <person name="Keren R."/>
            <person name="Whittaker M."/>
            <person name="Farag I.F."/>
            <person name="Doudna J."/>
            <person name="Cate J.H.D."/>
            <person name="Banfield J.F."/>
        </authorList>
    </citation>
    <scope>NUCLEOTIDE SEQUENCE</scope>
    <source>
        <strain evidence="2">NC_groundwater_1664_Pr3_B-0.1um_52_9</strain>
    </source>
</reference>
<dbReference type="GO" id="GO:0014808">
    <property type="term" value="P:release of sequestered calcium ion into cytosol by sarcoplasmic reticulum"/>
    <property type="evidence" value="ECO:0007669"/>
    <property type="project" value="TreeGrafter"/>
</dbReference>
<dbReference type="PANTHER" id="PTHR46399">
    <property type="entry name" value="B30.2/SPRY DOMAIN-CONTAINING PROTEIN"/>
    <property type="match status" value="1"/>
</dbReference>
<accession>A0A9D6V1P2</accession>
<dbReference type="InterPro" id="IPR003032">
    <property type="entry name" value="Ryanodine_rcpt"/>
</dbReference>
<evidence type="ECO:0000313" key="3">
    <source>
        <dbReference type="Proteomes" id="UP000807825"/>
    </source>
</evidence>
<evidence type="ECO:0000259" key="1">
    <source>
        <dbReference type="Pfam" id="PF02026"/>
    </source>
</evidence>
<dbReference type="EMBL" id="JACRDE010000182">
    <property type="protein sequence ID" value="MBI5249108.1"/>
    <property type="molecule type" value="Genomic_DNA"/>
</dbReference>
<dbReference type="GO" id="GO:0034704">
    <property type="term" value="C:calcium channel complex"/>
    <property type="evidence" value="ECO:0007669"/>
    <property type="project" value="TreeGrafter"/>
</dbReference>
<dbReference type="Gene3D" id="6.20.350.10">
    <property type="match status" value="1"/>
</dbReference>
<dbReference type="Proteomes" id="UP000807825">
    <property type="component" value="Unassembled WGS sequence"/>
</dbReference>
<dbReference type="GO" id="GO:0005219">
    <property type="term" value="F:ryanodine-sensitive calcium-release channel activity"/>
    <property type="evidence" value="ECO:0007669"/>
    <property type="project" value="TreeGrafter"/>
</dbReference>
<proteinExistence type="predicted"/>
<dbReference type="AlphaFoldDB" id="A0A9D6V1P2"/>
<comment type="caution">
    <text evidence="2">The sequence shown here is derived from an EMBL/GenBank/DDBJ whole genome shotgun (WGS) entry which is preliminary data.</text>
</comment>
<feature type="domain" description="Ryanodine receptor Ryr" evidence="1">
    <location>
        <begin position="4"/>
        <end position="93"/>
    </location>
</feature>
<protein>
    <submittedName>
        <fullName evidence="2">Ryanodine receptor Ryr</fullName>
    </submittedName>
</protein>
<dbReference type="InterPro" id="IPR015925">
    <property type="entry name" value="Ryanodine_IP3_receptor"/>
</dbReference>
<sequence>MNTYTPKPIDTSKVNLTDDLLELTEHLAENTHEIWSKQRMGEGWTWGPERDDKSKKHPDLIPYADLLESEKEYDRMTAMETLKVIVGLGYRVRKS</sequence>
<gene>
    <name evidence="2" type="ORF">HY912_06410</name>
</gene>
<dbReference type="Pfam" id="PF02026">
    <property type="entry name" value="RyR"/>
    <property type="match status" value="1"/>
</dbReference>